<keyword evidence="6 14" id="KW-0808">Transferase</keyword>
<comment type="pathway">
    <text evidence="3 14">Carbohydrate degradation; glycolysis; pyruvate from D-glyceraldehyde 3-phosphate: step 5/5.</text>
</comment>
<dbReference type="NCBIfam" id="TIGR01064">
    <property type="entry name" value="pyruv_kin"/>
    <property type="match status" value="1"/>
</dbReference>
<dbReference type="InterPro" id="IPR018209">
    <property type="entry name" value="Pyrv_Knase_AS"/>
</dbReference>
<dbReference type="OMA" id="TAMENTC"/>
<sequence>MSSIIVRCTKMAAIKETMPKDQQLLSFVTSSFLERNVLLNIDSVPAVVRQTHIICTIGPASREVDMLSKLMDVGMNICRLNFSHGSYDYHAGTVQNIREAASRRPKGSVIAIALDTKGPEIRTGVLEGGATAEVNLDTGSSLTVTVNDSFREKCSAQTLWVDYKKMIQVLSVGNLIYVDDGLISLKVTEKGSDYLKCIVVNGGKLGSKKGCNLPNTPIDLPAVSGKDKQDLLFGLDQNVDMVFASFIQDGNGIREIRQVLGQNGRHIQIIAKIESFEGIRSFPDILKECDGVMVARGDMGIEIPPEKVFIAQKYLISACNMFGKPVICATQMLESMTSKPRATRAESNDVANAVLDGADCVMLSGESAKGLYPIEAVMHMSSVCLEAESVFHSRHMFGELRRVNIPSVDPTHSLAISTVAASYTCMAAAIIVITESGRAAHLVSRYKPRCPIVMVTHNESVAKQSLLYRGVNPIYVPSTDNNWQNDMNVLVLEALGFCHLKELNKHNEPILLLIGLVNGSDQSNCLQVITSKPKSK</sequence>
<keyword evidence="13" id="KW-0670">Pyruvate</keyword>
<evidence type="ECO:0000256" key="8">
    <source>
        <dbReference type="ARBA" id="ARBA00022741"/>
    </source>
</evidence>
<dbReference type="InterPro" id="IPR001697">
    <property type="entry name" value="Pyr_Knase"/>
</dbReference>
<dbReference type="SUPFAM" id="SSF52935">
    <property type="entry name" value="PK C-terminal domain-like"/>
    <property type="match status" value="1"/>
</dbReference>
<feature type="domain" description="Pyruvate kinase barrel" evidence="15">
    <location>
        <begin position="49"/>
        <end position="377"/>
    </location>
</feature>
<dbReference type="InterPro" id="IPR011037">
    <property type="entry name" value="Pyrv_Knase-like_insert_dom_sf"/>
</dbReference>
<proteinExistence type="inferred from homology"/>
<dbReference type="GO" id="GO:0030955">
    <property type="term" value="F:potassium ion binding"/>
    <property type="evidence" value="ECO:0007669"/>
    <property type="project" value="InterPro"/>
</dbReference>
<dbReference type="OrthoDB" id="108365at2759"/>
<dbReference type="InterPro" id="IPR040442">
    <property type="entry name" value="Pyrv_kinase-like_dom_sf"/>
</dbReference>
<dbReference type="NCBIfam" id="NF004978">
    <property type="entry name" value="PRK06354.1"/>
    <property type="match status" value="1"/>
</dbReference>
<comment type="catalytic activity">
    <reaction evidence="14">
        <text>pyruvate + ATP = phosphoenolpyruvate + ADP + H(+)</text>
        <dbReference type="Rhea" id="RHEA:18157"/>
        <dbReference type="ChEBI" id="CHEBI:15361"/>
        <dbReference type="ChEBI" id="CHEBI:15378"/>
        <dbReference type="ChEBI" id="CHEBI:30616"/>
        <dbReference type="ChEBI" id="CHEBI:58702"/>
        <dbReference type="ChEBI" id="CHEBI:456216"/>
        <dbReference type="EC" id="2.7.1.40"/>
    </reaction>
</comment>
<dbReference type="Pfam" id="PF02887">
    <property type="entry name" value="PK_C"/>
    <property type="match status" value="1"/>
</dbReference>
<dbReference type="InterPro" id="IPR015793">
    <property type="entry name" value="Pyrv_Knase_brl"/>
</dbReference>
<gene>
    <name evidence="18" type="primary">LOC106058165</name>
</gene>
<dbReference type="GO" id="GO:0000287">
    <property type="term" value="F:magnesium ion binding"/>
    <property type="evidence" value="ECO:0007669"/>
    <property type="project" value="InterPro"/>
</dbReference>
<reference evidence="18" key="1">
    <citation type="submission" date="2025-08" db="UniProtKB">
        <authorList>
            <consortium name="RefSeq"/>
        </authorList>
    </citation>
    <scope>IDENTIFICATION</scope>
</reference>
<comment type="similarity">
    <text evidence="4 14">Belongs to the pyruvate kinase family.</text>
</comment>
<dbReference type="GeneID" id="106058165"/>
<dbReference type="Gene3D" id="3.40.1380.20">
    <property type="entry name" value="Pyruvate kinase, C-terminal domain"/>
    <property type="match status" value="1"/>
</dbReference>
<dbReference type="GO" id="GO:0005524">
    <property type="term" value="F:ATP binding"/>
    <property type="evidence" value="ECO:0007669"/>
    <property type="project" value="UniProtKB-KW"/>
</dbReference>
<keyword evidence="11 14" id="KW-0460">Magnesium</keyword>
<evidence type="ECO:0000256" key="5">
    <source>
        <dbReference type="ARBA" id="ARBA00012142"/>
    </source>
</evidence>
<comment type="cofactor">
    <cofactor evidence="1">
        <name>Mg(2+)</name>
        <dbReference type="ChEBI" id="CHEBI:18420"/>
    </cofactor>
</comment>
<dbReference type="GO" id="GO:0016301">
    <property type="term" value="F:kinase activity"/>
    <property type="evidence" value="ECO:0007669"/>
    <property type="project" value="UniProtKB-KW"/>
</dbReference>
<evidence type="ECO:0000256" key="14">
    <source>
        <dbReference type="RuleBase" id="RU000504"/>
    </source>
</evidence>
<evidence type="ECO:0000256" key="4">
    <source>
        <dbReference type="ARBA" id="ARBA00008663"/>
    </source>
</evidence>
<evidence type="ECO:0000256" key="3">
    <source>
        <dbReference type="ARBA" id="ARBA00004997"/>
    </source>
</evidence>
<dbReference type="InterPro" id="IPR015795">
    <property type="entry name" value="Pyrv_Knase_C"/>
</dbReference>
<name>A0A9W3BCI7_BIOGL</name>
<keyword evidence="8" id="KW-0547">Nucleotide-binding</keyword>
<dbReference type="FunFam" id="2.40.33.10:FF:000023">
    <property type="entry name" value="Pyruvate kinase PKM"/>
    <property type="match status" value="1"/>
</dbReference>
<evidence type="ECO:0000256" key="2">
    <source>
        <dbReference type="ARBA" id="ARBA00001958"/>
    </source>
</evidence>
<dbReference type="GO" id="GO:0004743">
    <property type="term" value="F:pyruvate kinase activity"/>
    <property type="evidence" value="ECO:0007669"/>
    <property type="project" value="UniProtKB-EC"/>
</dbReference>
<evidence type="ECO:0000259" key="15">
    <source>
        <dbReference type="Pfam" id="PF00224"/>
    </source>
</evidence>
<evidence type="ECO:0000256" key="9">
    <source>
        <dbReference type="ARBA" id="ARBA00022777"/>
    </source>
</evidence>
<dbReference type="Pfam" id="PF00224">
    <property type="entry name" value="PK"/>
    <property type="match status" value="1"/>
</dbReference>
<evidence type="ECO:0000313" key="18">
    <source>
        <dbReference type="RefSeq" id="XP_055897217.1"/>
    </source>
</evidence>
<dbReference type="Proteomes" id="UP001165740">
    <property type="component" value="Chromosome 1"/>
</dbReference>
<keyword evidence="12 14" id="KW-0324">Glycolysis</keyword>
<dbReference type="Gene3D" id="2.40.33.10">
    <property type="entry name" value="PK beta-barrel domain-like"/>
    <property type="match status" value="1"/>
</dbReference>
<evidence type="ECO:0000313" key="17">
    <source>
        <dbReference type="Proteomes" id="UP001165740"/>
    </source>
</evidence>
<dbReference type="EC" id="2.7.1.40" evidence="5 14"/>
<dbReference type="SUPFAM" id="SSF51621">
    <property type="entry name" value="Phosphoenolpyruvate/pyruvate domain"/>
    <property type="match status" value="1"/>
</dbReference>
<keyword evidence="7" id="KW-0479">Metal-binding</keyword>
<accession>A0A9W3BCI7</accession>
<dbReference type="PANTHER" id="PTHR11817">
    <property type="entry name" value="PYRUVATE KINASE"/>
    <property type="match status" value="1"/>
</dbReference>
<dbReference type="InterPro" id="IPR036918">
    <property type="entry name" value="Pyrv_Knase_C_sf"/>
</dbReference>
<dbReference type="Gene3D" id="3.20.20.60">
    <property type="entry name" value="Phosphoenolpyruvate-binding domains"/>
    <property type="match status" value="1"/>
</dbReference>
<comment type="cofactor">
    <cofactor evidence="2">
        <name>K(+)</name>
        <dbReference type="ChEBI" id="CHEBI:29103"/>
    </cofactor>
</comment>
<dbReference type="SUPFAM" id="SSF50800">
    <property type="entry name" value="PK beta-barrel domain-like"/>
    <property type="match status" value="1"/>
</dbReference>
<evidence type="ECO:0000256" key="13">
    <source>
        <dbReference type="ARBA" id="ARBA00023317"/>
    </source>
</evidence>
<dbReference type="AlphaFoldDB" id="A0A9W3BCI7"/>
<keyword evidence="17" id="KW-1185">Reference proteome</keyword>
<dbReference type="PROSITE" id="PS00110">
    <property type="entry name" value="PYRUVATE_KINASE"/>
    <property type="match status" value="1"/>
</dbReference>
<dbReference type="InterPro" id="IPR015813">
    <property type="entry name" value="Pyrv/PenolPyrv_kinase-like_dom"/>
</dbReference>
<evidence type="ECO:0000259" key="16">
    <source>
        <dbReference type="Pfam" id="PF02887"/>
    </source>
</evidence>
<dbReference type="PRINTS" id="PR01050">
    <property type="entry name" value="PYRUVTKNASE"/>
</dbReference>
<dbReference type="NCBIfam" id="NF004491">
    <property type="entry name" value="PRK05826.1"/>
    <property type="match status" value="1"/>
</dbReference>
<protein>
    <recommendedName>
        <fullName evidence="5 14">Pyruvate kinase</fullName>
        <ecNumber evidence="5 14">2.7.1.40</ecNumber>
    </recommendedName>
</protein>
<dbReference type="RefSeq" id="XP_055897217.1">
    <property type="nucleotide sequence ID" value="XM_056041242.1"/>
</dbReference>
<organism evidence="17 18">
    <name type="scientific">Biomphalaria glabrata</name>
    <name type="common">Bloodfluke planorb</name>
    <name type="synonym">Freshwater snail</name>
    <dbReference type="NCBI Taxonomy" id="6526"/>
    <lineage>
        <taxon>Eukaryota</taxon>
        <taxon>Metazoa</taxon>
        <taxon>Spiralia</taxon>
        <taxon>Lophotrochozoa</taxon>
        <taxon>Mollusca</taxon>
        <taxon>Gastropoda</taxon>
        <taxon>Heterobranchia</taxon>
        <taxon>Euthyneura</taxon>
        <taxon>Panpulmonata</taxon>
        <taxon>Hygrophila</taxon>
        <taxon>Lymnaeoidea</taxon>
        <taxon>Planorbidae</taxon>
        <taxon>Biomphalaria</taxon>
    </lineage>
</organism>
<keyword evidence="10" id="KW-0067">ATP-binding</keyword>
<evidence type="ECO:0000256" key="11">
    <source>
        <dbReference type="ARBA" id="ARBA00022842"/>
    </source>
</evidence>
<evidence type="ECO:0000256" key="1">
    <source>
        <dbReference type="ARBA" id="ARBA00001946"/>
    </source>
</evidence>
<feature type="domain" description="Pyruvate kinase C-terminal" evidence="16">
    <location>
        <begin position="413"/>
        <end position="529"/>
    </location>
</feature>
<dbReference type="FunFam" id="3.20.20.60:FF:000025">
    <property type="entry name" value="Pyruvate kinase"/>
    <property type="match status" value="1"/>
</dbReference>
<dbReference type="InterPro" id="IPR015806">
    <property type="entry name" value="Pyrv_Knase_insert_dom_sf"/>
</dbReference>
<keyword evidence="9 14" id="KW-0418">Kinase</keyword>
<evidence type="ECO:0000256" key="6">
    <source>
        <dbReference type="ARBA" id="ARBA00022679"/>
    </source>
</evidence>
<evidence type="ECO:0000256" key="10">
    <source>
        <dbReference type="ARBA" id="ARBA00022840"/>
    </source>
</evidence>
<evidence type="ECO:0000256" key="12">
    <source>
        <dbReference type="ARBA" id="ARBA00023152"/>
    </source>
</evidence>
<evidence type="ECO:0000256" key="7">
    <source>
        <dbReference type="ARBA" id="ARBA00022723"/>
    </source>
</evidence>